<dbReference type="AlphaFoldDB" id="A0A4Y2S478"/>
<gene>
    <name evidence="1" type="ORF">AVEN_149196_1</name>
</gene>
<sequence>MQEKHVAQVTGTITLVQISNTNRQRLTGNNSNSAFRFRNTNSQQITNNDSNSAFNSVQLTGFPARTADETPKSFFKGVCTAFIYPCLAGCYATWKYLKHSSISSLNGDIEKMIAYSGIFDFSPR</sequence>
<comment type="caution">
    <text evidence="1">The sequence shown here is derived from an EMBL/GenBank/DDBJ whole genome shotgun (WGS) entry which is preliminary data.</text>
</comment>
<accession>A0A4Y2S478</accession>
<keyword evidence="2" id="KW-1185">Reference proteome</keyword>
<evidence type="ECO:0000313" key="2">
    <source>
        <dbReference type="Proteomes" id="UP000499080"/>
    </source>
</evidence>
<organism evidence="1 2">
    <name type="scientific">Araneus ventricosus</name>
    <name type="common">Orbweaver spider</name>
    <name type="synonym">Epeira ventricosa</name>
    <dbReference type="NCBI Taxonomy" id="182803"/>
    <lineage>
        <taxon>Eukaryota</taxon>
        <taxon>Metazoa</taxon>
        <taxon>Ecdysozoa</taxon>
        <taxon>Arthropoda</taxon>
        <taxon>Chelicerata</taxon>
        <taxon>Arachnida</taxon>
        <taxon>Araneae</taxon>
        <taxon>Araneomorphae</taxon>
        <taxon>Entelegynae</taxon>
        <taxon>Araneoidea</taxon>
        <taxon>Araneidae</taxon>
        <taxon>Araneus</taxon>
    </lineage>
</organism>
<dbReference type="Proteomes" id="UP000499080">
    <property type="component" value="Unassembled WGS sequence"/>
</dbReference>
<evidence type="ECO:0000313" key="1">
    <source>
        <dbReference type="EMBL" id="GBN82787.1"/>
    </source>
</evidence>
<reference evidence="1 2" key="1">
    <citation type="journal article" date="2019" name="Sci. Rep.">
        <title>Orb-weaving spider Araneus ventricosus genome elucidates the spidroin gene catalogue.</title>
        <authorList>
            <person name="Kono N."/>
            <person name="Nakamura H."/>
            <person name="Ohtoshi R."/>
            <person name="Moran D.A.P."/>
            <person name="Shinohara A."/>
            <person name="Yoshida Y."/>
            <person name="Fujiwara M."/>
            <person name="Mori M."/>
            <person name="Tomita M."/>
            <person name="Arakawa K."/>
        </authorList>
    </citation>
    <scope>NUCLEOTIDE SEQUENCE [LARGE SCALE GENOMIC DNA]</scope>
</reference>
<name>A0A4Y2S478_ARAVE</name>
<proteinExistence type="predicted"/>
<protein>
    <submittedName>
        <fullName evidence="1">Uncharacterized protein</fullName>
    </submittedName>
</protein>
<dbReference type="EMBL" id="BGPR01019734">
    <property type="protein sequence ID" value="GBN82787.1"/>
    <property type="molecule type" value="Genomic_DNA"/>
</dbReference>